<gene>
    <name evidence="1" type="ORF">PSYJA_43586</name>
</gene>
<name>F3FZ98_PSESX</name>
<accession>F3FZ98</accession>
<sequence length="45" mass="4984">MLGVKVKGFHAQRSLTPDHLHRLVQSFPKQRGAEDVVALESTVVT</sequence>
<dbReference type="EMBL" id="AEAH01003742">
    <property type="protein sequence ID" value="EGH35540.1"/>
    <property type="molecule type" value="Genomic_DNA"/>
</dbReference>
<feature type="non-terminal residue" evidence="1">
    <location>
        <position position="45"/>
    </location>
</feature>
<proteinExistence type="predicted"/>
<reference evidence="1 2" key="1">
    <citation type="journal article" date="2011" name="PLoS Pathog.">
        <title>Dynamic evolution of pathogenicity revealed by sequencing and comparative genomics of 19 Pseudomonas syringae isolates.</title>
        <authorList>
            <person name="Baltrus D.A."/>
            <person name="Nishimura M.T."/>
            <person name="Romanchuk A."/>
            <person name="Chang J.H."/>
            <person name="Mukhtar M.S."/>
            <person name="Cherkis K."/>
            <person name="Roach J."/>
            <person name="Grant S.R."/>
            <person name="Jones C.D."/>
            <person name="Dangl J.L."/>
        </authorList>
    </citation>
    <scope>NUCLEOTIDE SEQUENCE [LARGE SCALE GENOMIC DNA]</scope>
    <source>
        <strain evidence="2">M301072PT</strain>
    </source>
</reference>
<organism evidence="1 2">
    <name type="scientific">Pseudomonas syringae pv. japonica str. M301072</name>
    <dbReference type="NCBI Taxonomy" id="629262"/>
    <lineage>
        <taxon>Bacteria</taxon>
        <taxon>Pseudomonadati</taxon>
        <taxon>Pseudomonadota</taxon>
        <taxon>Gammaproteobacteria</taxon>
        <taxon>Pseudomonadales</taxon>
        <taxon>Pseudomonadaceae</taxon>
        <taxon>Pseudomonas</taxon>
        <taxon>Pseudomonas syringae</taxon>
    </lineage>
</organism>
<dbReference type="AlphaFoldDB" id="F3FZ98"/>
<evidence type="ECO:0000313" key="2">
    <source>
        <dbReference type="Proteomes" id="UP000004471"/>
    </source>
</evidence>
<dbReference type="Proteomes" id="UP000004471">
    <property type="component" value="Unassembled WGS sequence"/>
</dbReference>
<dbReference type="HOGENOM" id="CLU_3226611_0_0_6"/>
<evidence type="ECO:0000313" key="1">
    <source>
        <dbReference type="EMBL" id="EGH35540.1"/>
    </source>
</evidence>
<protein>
    <submittedName>
        <fullName evidence="1">Uncharacterized protein</fullName>
    </submittedName>
</protein>
<comment type="caution">
    <text evidence="1">The sequence shown here is derived from an EMBL/GenBank/DDBJ whole genome shotgun (WGS) entry which is preliminary data.</text>
</comment>